<reference evidence="2 3" key="1">
    <citation type="submission" date="2023-07" db="EMBL/GenBank/DDBJ databases">
        <title>Genomic Encyclopedia of Type Strains, Phase IV (KMG-IV): sequencing the most valuable type-strain genomes for metagenomic binning, comparative biology and taxonomic classification.</title>
        <authorList>
            <person name="Goeker M."/>
        </authorList>
    </citation>
    <scope>NUCLEOTIDE SEQUENCE [LARGE SCALE GENOMIC DNA]</scope>
    <source>
        <strain evidence="2 3">DSM 22616</strain>
    </source>
</reference>
<name>A0ABU0ATD5_9FIRM</name>
<dbReference type="EMBL" id="JAUSTN010000002">
    <property type="protein sequence ID" value="MDQ0274529.1"/>
    <property type="molecule type" value="Genomic_DNA"/>
</dbReference>
<dbReference type="RefSeq" id="WP_307494938.1">
    <property type="nucleotide sequence ID" value="NZ_JAUSTN010000002.1"/>
</dbReference>
<proteinExistence type="predicted"/>
<evidence type="ECO:0000256" key="1">
    <source>
        <dbReference type="SAM" id="Coils"/>
    </source>
</evidence>
<protein>
    <submittedName>
        <fullName evidence="2">Fe2+ transport system protein B</fullName>
    </submittedName>
</protein>
<gene>
    <name evidence="2" type="ORF">J2S72_000537</name>
</gene>
<organism evidence="2 3">
    <name type="scientific">Peptoniphilus koenoeneniae</name>
    <dbReference type="NCBI Taxonomy" id="507751"/>
    <lineage>
        <taxon>Bacteria</taxon>
        <taxon>Bacillati</taxon>
        <taxon>Bacillota</taxon>
        <taxon>Tissierellia</taxon>
        <taxon>Tissierellales</taxon>
        <taxon>Peptoniphilaceae</taxon>
        <taxon>Peptoniphilus</taxon>
    </lineage>
</organism>
<dbReference type="InterPro" id="IPR009636">
    <property type="entry name" value="SCAF"/>
</dbReference>
<keyword evidence="1" id="KW-0175">Coiled coil</keyword>
<keyword evidence="3" id="KW-1185">Reference proteome</keyword>
<feature type="coiled-coil region" evidence="1">
    <location>
        <begin position="27"/>
        <end position="76"/>
    </location>
</feature>
<dbReference type="Pfam" id="PF06810">
    <property type="entry name" value="Phage_scaffold"/>
    <property type="match status" value="1"/>
</dbReference>
<dbReference type="Proteomes" id="UP001236559">
    <property type="component" value="Unassembled WGS sequence"/>
</dbReference>
<sequence>MKKEELLELGLNEEQIQGVFKLNGQDINSIKSERDNLKSELEVANNKISDFEKINVDEIKSEIEKYKNEISDLKLNHSIENSLMKSKVKNPKAAKALLDMEVLKNSKNFDSDLETQINNLKKSDDYLFEVEGSSVGGAGSVNEPNVKDMTYSQMMEYLEKNPGAKI</sequence>
<evidence type="ECO:0000313" key="2">
    <source>
        <dbReference type="EMBL" id="MDQ0274529.1"/>
    </source>
</evidence>
<evidence type="ECO:0000313" key="3">
    <source>
        <dbReference type="Proteomes" id="UP001236559"/>
    </source>
</evidence>
<comment type="caution">
    <text evidence="2">The sequence shown here is derived from an EMBL/GenBank/DDBJ whole genome shotgun (WGS) entry which is preliminary data.</text>
</comment>
<accession>A0ABU0ATD5</accession>